<feature type="domain" description="Sporulation stage II protein D amidase enhancer LytB N-terminal" evidence="2">
    <location>
        <begin position="210"/>
        <end position="300"/>
    </location>
</feature>
<evidence type="ECO:0000313" key="3">
    <source>
        <dbReference type="EMBL" id="VYT79514.1"/>
    </source>
</evidence>
<keyword evidence="1" id="KW-0732">Signal</keyword>
<dbReference type="GO" id="GO:0030435">
    <property type="term" value="P:sporulation resulting in formation of a cellular spore"/>
    <property type="evidence" value="ECO:0007669"/>
    <property type="project" value="InterPro"/>
</dbReference>
<dbReference type="InterPro" id="IPR051922">
    <property type="entry name" value="Bact_Sporulation_Assoc"/>
</dbReference>
<dbReference type="AlphaFoldDB" id="A0A6N2ZJ44"/>
<dbReference type="GO" id="GO:0030288">
    <property type="term" value="C:outer membrane-bounded periplasmic space"/>
    <property type="evidence" value="ECO:0007669"/>
    <property type="project" value="TreeGrafter"/>
</dbReference>
<evidence type="ECO:0000259" key="2">
    <source>
        <dbReference type="Pfam" id="PF08486"/>
    </source>
</evidence>
<dbReference type="PANTHER" id="PTHR30032:SF4">
    <property type="entry name" value="AMIDASE ENHANCER"/>
    <property type="match status" value="1"/>
</dbReference>
<dbReference type="RefSeq" id="WP_226974203.1">
    <property type="nucleotide sequence ID" value="NZ_CACRUX010000017.1"/>
</dbReference>
<gene>
    <name evidence="3" type="primary">lytB</name>
    <name evidence="3" type="ORF">VRLFYP33_00016</name>
</gene>
<evidence type="ECO:0000256" key="1">
    <source>
        <dbReference type="SAM" id="SignalP"/>
    </source>
</evidence>
<protein>
    <submittedName>
        <fullName evidence="3">Amidase enhancer</fullName>
    </submittedName>
</protein>
<sequence>MRLRAVNRVILAAVLSCLMTSVVPVWGASVTVTKEGSESTTTTTTIKTPVKETKSTTTVVTKANKDTHTVTTTKTTTITTKSESKSAAKATDTKNSATASNSKFTKVPAFNTPQQANIPAIRVLLATRSSTWPVAGSGQLAVYTSNKSPFAKFAATDTVTIGVKNNKVTVNGKTVDGSAYIKSWQGNVEGTILLDSKPYRGAIKIVPTSSGGMMLINEVSIEEYLYGVVPAEVSPSWPQEALKAQAVAARTYALYNMKQSAAKAYDVQPTTNHQVYNGQAAEFNSTTKAVDDTKGMVVQYKGQPIEALFHSNAGGYTENSENVWGSNVPYLRGVKDYADYKQSGDSFAWTVKLTRAEMEAKLRVAGKDVGTLKEIKLSTLRQRPMKFKDRGVSGRVMTADFVGNKKTLTLTGETIMKIFGLKSTLFDFYVNVKVPSTADSFKNPKAYHTFKKATDTVSIRGYGWGHGLGLSQWGAAAMAAKAPTSAKDYYKTILTHYYTGVTIDKAY</sequence>
<feature type="chain" id="PRO_5026788259" evidence="1">
    <location>
        <begin position="28"/>
        <end position="507"/>
    </location>
</feature>
<proteinExistence type="predicted"/>
<reference evidence="3" key="1">
    <citation type="submission" date="2019-11" db="EMBL/GenBank/DDBJ databases">
        <authorList>
            <person name="Feng L."/>
        </authorList>
    </citation>
    <scope>NUCLEOTIDE SEQUENCE</scope>
    <source>
        <strain evidence="3">VrattiLFYP33</strain>
    </source>
</reference>
<dbReference type="InterPro" id="IPR013693">
    <property type="entry name" value="SpoIID/LytB_N"/>
</dbReference>
<organism evidence="3">
    <name type="scientific">Veillonella ratti</name>
    <dbReference type="NCBI Taxonomy" id="103892"/>
    <lineage>
        <taxon>Bacteria</taxon>
        <taxon>Bacillati</taxon>
        <taxon>Bacillota</taxon>
        <taxon>Negativicutes</taxon>
        <taxon>Veillonellales</taxon>
        <taxon>Veillonellaceae</taxon>
        <taxon>Veillonella</taxon>
    </lineage>
</organism>
<dbReference type="NCBIfam" id="TIGR02669">
    <property type="entry name" value="SpoIID_LytB"/>
    <property type="match status" value="1"/>
</dbReference>
<dbReference type="InterPro" id="IPR013486">
    <property type="entry name" value="SpoIID/LytB"/>
</dbReference>
<name>A0A6N2ZJ44_9FIRM</name>
<dbReference type="EMBL" id="CACRUX010000017">
    <property type="protein sequence ID" value="VYT79514.1"/>
    <property type="molecule type" value="Genomic_DNA"/>
</dbReference>
<accession>A0A6N2ZJ44</accession>
<feature type="signal peptide" evidence="1">
    <location>
        <begin position="1"/>
        <end position="27"/>
    </location>
</feature>
<dbReference type="Pfam" id="PF08486">
    <property type="entry name" value="SpoIID"/>
    <property type="match status" value="1"/>
</dbReference>
<dbReference type="PANTHER" id="PTHR30032">
    <property type="entry name" value="N-ACETYLMURAMOYL-L-ALANINE AMIDASE-RELATED"/>
    <property type="match status" value="1"/>
</dbReference>